<dbReference type="KEGG" id="pbh:AAW51_2635"/>
<organism evidence="1 2">
    <name type="scientific">Caldimonas brevitalea</name>
    <dbReference type="NCBI Taxonomy" id="413882"/>
    <lineage>
        <taxon>Bacteria</taxon>
        <taxon>Pseudomonadati</taxon>
        <taxon>Pseudomonadota</taxon>
        <taxon>Betaproteobacteria</taxon>
        <taxon>Burkholderiales</taxon>
        <taxon>Sphaerotilaceae</taxon>
        <taxon>Caldimonas</taxon>
    </lineage>
</organism>
<proteinExistence type="predicted"/>
<evidence type="ECO:0000313" key="2">
    <source>
        <dbReference type="Proteomes" id="UP000035352"/>
    </source>
</evidence>
<dbReference type="RefSeq" id="WP_047194981.1">
    <property type="nucleotide sequence ID" value="NZ_CP011371.1"/>
</dbReference>
<dbReference type="AlphaFoldDB" id="A0A0G3BPQ7"/>
<evidence type="ECO:0000313" key="1">
    <source>
        <dbReference type="EMBL" id="AKJ29326.1"/>
    </source>
</evidence>
<keyword evidence="2" id="KW-1185">Reference proteome</keyword>
<dbReference type="Proteomes" id="UP000035352">
    <property type="component" value="Chromosome"/>
</dbReference>
<reference evidence="1 2" key="1">
    <citation type="submission" date="2015-05" db="EMBL/GenBank/DDBJ databases">
        <authorList>
            <person name="Tang B."/>
            <person name="Yu Y."/>
        </authorList>
    </citation>
    <scope>NUCLEOTIDE SEQUENCE [LARGE SCALE GENOMIC DNA]</scope>
    <source>
        <strain evidence="1 2">DSM 7029</strain>
    </source>
</reference>
<name>A0A0G3BPQ7_9BURK</name>
<dbReference type="EMBL" id="CP011371">
    <property type="protein sequence ID" value="AKJ29326.1"/>
    <property type="molecule type" value="Genomic_DNA"/>
</dbReference>
<sequence>MTCMMKWKEAVEAQVGEILFPYTVVLCAPAPPATDETVVVYGDHWAMAVRTALCARQWHDVCAVF</sequence>
<gene>
    <name evidence="1" type="ORF">AAW51_2635</name>
</gene>
<protein>
    <submittedName>
        <fullName evidence="1">Uncharacterized protein</fullName>
    </submittedName>
</protein>
<accession>A0A0G3BPQ7</accession>